<dbReference type="GO" id="GO:0005581">
    <property type="term" value="C:collagen trimer"/>
    <property type="evidence" value="ECO:0007669"/>
    <property type="project" value="UniProtKB-KW"/>
</dbReference>
<name>A0A2G8KZV1_STIJA</name>
<keyword evidence="3" id="KW-1185">Reference proteome</keyword>
<dbReference type="InterPro" id="IPR008160">
    <property type="entry name" value="Collagen"/>
</dbReference>
<comment type="caution">
    <text evidence="2">The sequence shown here is derived from an EMBL/GenBank/DDBJ whole genome shotgun (WGS) entry which is preliminary data.</text>
</comment>
<organism evidence="2 3">
    <name type="scientific">Stichopus japonicus</name>
    <name type="common">Sea cucumber</name>
    <dbReference type="NCBI Taxonomy" id="307972"/>
    <lineage>
        <taxon>Eukaryota</taxon>
        <taxon>Metazoa</taxon>
        <taxon>Echinodermata</taxon>
        <taxon>Eleutherozoa</taxon>
        <taxon>Echinozoa</taxon>
        <taxon>Holothuroidea</taxon>
        <taxon>Aspidochirotacea</taxon>
        <taxon>Aspidochirotida</taxon>
        <taxon>Stichopodidae</taxon>
        <taxon>Apostichopus</taxon>
    </lineage>
</organism>
<evidence type="ECO:0000313" key="2">
    <source>
        <dbReference type="EMBL" id="PIK53528.1"/>
    </source>
</evidence>
<accession>A0A2G8KZV1</accession>
<sequence length="330" mass="35650">MSYPSREHEARAVKAIFKEEFTHVRSRRETNGLPQENKDGNYISSNDGYNICYLCPAGPRGAAGPPGIQGNRGLDGLDGRMGAPGPMGRTGMPGPPGLPGRDGRDGVSDSCCGGQSDTGSLNTKTPEPRENSQNTTAPEPGERSPNTTTPDVGVVFIRWGRMTCPSTSNLVYTGFSAGSHYSNQGGSTEMFCFPNTPHYSYTMGGRQDSRSTLSKVVYQTGAFQRGPSRVRNRGMPCSVCMAPRRTTKLMIPATNACPSSDWTLEYSGYLQSAKKSWQRFQTICLDESPEAIPETSSDINGARLLYTEFRCGDCGGYTDGYELTCAVCTI</sequence>
<proteinExistence type="predicted"/>
<gene>
    <name evidence="2" type="ORF">BSL78_09549</name>
</gene>
<dbReference type="OrthoDB" id="6086925at2759"/>
<dbReference type="PANTHER" id="PTHR24024">
    <property type="entry name" value="PULMONARY SURFACTANT-ASSOCIATED PROTEIN A"/>
    <property type="match status" value="1"/>
</dbReference>
<reference evidence="2 3" key="1">
    <citation type="journal article" date="2017" name="PLoS Biol.">
        <title>The sea cucumber genome provides insights into morphological evolution and visceral regeneration.</title>
        <authorList>
            <person name="Zhang X."/>
            <person name="Sun L."/>
            <person name="Yuan J."/>
            <person name="Sun Y."/>
            <person name="Gao Y."/>
            <person name="Zhang L."/>
            <person name="Li S."/>
            <person name="Dai H."/>
            <person name="Hamel J.F."/>
            <person name="Liu C."/>
            <person name="Yu Y."/>
            <person name="Liu S."/>
            <person name="Lin W."/>
            <person name="Guo K."/>
            <person name="Jin S."/>
            <person name="Xu P."/>
            <person name="Storey K.B."/>
            <person name="Huan P."/>
            <person name="Zhang T."/>
            <person name="Zhou Y."/>
            <person name="Zhang J."/>
            <person name="Lin C."/>
            <person name="Li X."/>
            <person name="Xing L."/>
            <person name="Huo D."/>
            <person name="Sun M."/>
            <person name="Wang L."/>
            <person name="Mercier A."/>
            <person name="Li F."/>
            <person name="Yang H."/>
            <person name="Xiang J."/>
        </authorList>
    </citation>
    <scope>NUCLEOTIDE SEQUENCE [LARGE SCALE GENOMIC DNA]</scope>
    <source>
        <strain evidence="2">Shaxun</strain>
        <tissue evidence="2">Muscle</tissue>
    </source>
</reference>
<feature type="region of interest" description="Disordered" evidence="1">
    <location>
        <begin position="64"/>
        <end position="151"/>
    </location>
</feature>
<evidence type="ECO:0000313" key="3">
    <source>
        <dbReference type="Proteomes" id="UP000230750"/>
    </source>
</evidence>
<dbReference type="EMBL" id="MRZV01000282">
    <property type="protein sequence ID" value="PIK53528.1"/>
    <property type="molecule type" value="Genomic_DNA"/>
</dbReference>
<dbReference type="AlphaFoldDB" id="A0A2G8KZV1"/>
<dbReference type="PANTHER" id="PTHR24024:SF18">
    <property type="entry name" value="SHORT-CHAIN COLLAGEN C4-LIKE"/>
    <property type="match status" value="1"/>
</dbReference>
<feature type="compositionally biased region" description="Polar residues" evidence="1">
    <location>
        <begin position="113"/>
        <end position="137"/>
    </location>
</feature>
<evidence type="ECO:0000256" key="1">
    <source>
        <dbReference type="SAM" id="MobiDB-lite"/>
    </source>
</evidence>
<dbReference type="STRING" id="307972.A0A2G8KZV1"/>
<feature type="compositionally biased region" description="Low complexity" evidence="1">
    <location>
        <begin position="80"/>
        <end position="92"/>
    </location>
</feature>
<dbReference type="Pfam" id="PF01391">
    <property type="entry name" value="Collagen"/>
    <property type="match status" value="1"/>
</dbReference>
<protein>
    <submittedName>
        <fullName evidence="2">Putative short-chain collagen C4</fullName>
    </submittedName>
</protein>
<keyword evidence="2" id="KW-0176">Collagen</keyword>
<dbReference type="InterPro" id="IPR051077">
    <property type="entry name" value="Ca-dependent_lectin"/>
</dbReference>
<dbReference type="Proteomes" id="UP000230750">
    <property type="component" value="Unassembled WGS sequence"/>
</dbReference>
<dbReference type="GO" id="GO:0005615">
    <property type="term" value="C:extracellular space"/>
    <property type="evidence" value="ECO:0007669"/>
    <property type="project" value="TreeGrafter"/>
</dbReference>